<name>A0A2H3BF79_9AGAR</name>
<organism evidence="1 2">
    <name type="scientific">Armillaria solidipes</name>
    <dbReference type="NCBI Taxonomy" id="1076256"/>
    <lineage>
        <taxon>Eukaryota</taxon>
        <taxon>Fungi</taxon>
        <taxon>Dikarya</taxon>
        <taxon>Basidiomycota</taxon>
        <taxon>Agaricomycotina</taxon>
        <taxon>Agaricomycetes</taxon>
        <taxon>Agaricomycetidae</taxon>
        <taxon>Agaricales</taxon>
        <taxon>Marasmiineae</taxon>
        <taxon>Physalacriaceae</taxon>
        <taxon>Armillaria</taxon>
    </lineage>
</organism>
<reference evidence="2" key="1">
    <citation type="journal article" date="2017" name="Nat. Ecol. Evol.">
        <title>Genome expansion and lineage-specific genetic innovations in the forest pathogenic fungi Armillaria.</title>
        <authorList>
            <person name="Sipos G."/>
            <person name="Prasanna A.N."/>
            <person name="Walter M.C."/>
            <person name="O'Connor E."/>
            <person name="Balint B."/>
            <person name="Krizsan K."/>
            <person name="Kiss B."/>
            <person name="Hess J."/>
            <person name="Varga T."/>
            <person name="Slot J."/>
            <person name="Riley R."/>
            <person name="Boka B."/>
            <person name="Rigling D."/>
            <person name="Barry K."/>
            <person name="Lee J."/>
            <person name="Mihaltcheva S."/>
            <person name="LaButti K."/>
            <person name="Lipzen A."/>
            <person name="Waldron R."/>
            <person name="Moloney N.M."/>
            <person name="Sperisen C."/>
            <person name="Kredics L."/>
            <person name="Vagvoelgyi C."/>
            <person name="Patrignani A."/>
            <person name="Fitzpatrick D."/>
            <person name="Nagy I."/>
            <person name="Doyle S."/>
            <person name="Anderson J.B."/>
            <person name="Grigoriev I.V."/>
            <person name="Gueldener U."/>
            <person name="Muensterkoetter M."/>
            <person name="Nagy L.G."/>
        </authorList>
    </citation>
    <scope>NUCLEOTIDE SEQUENCE [LARGE SCALE GENOMIC DNA]</scope>
    <source>
        <strain evidence="2">28-4</strain>
    </source>
</reference>
<keyword evidence="2" id="KW-1185">Reference proteome</keyword>
<protein>
    <submittedName>
        <fullName evidence="1">Uncharacterized protein</fullName>
    </submittedName>
</protein>
<proteinExistence type="predicted"/>
<accession>A0A2H3BF79</accession>
<dbReference type="EMBL" id="KZ293444">
    <property type="protein sequence ID" value="PBK65692.1"/>
    <property type="molecule type" value="Genomic_DNA"/>
</dbReference>
<dbReference type="Proteomes" id="UP000218334">
    <property type="component" value="Unassembled WGS sequence"/>
</dbReference>
<evidence type="ECO:0000313" key="1">
    <source>
        <dbReference type="EMBL" id="PBK65692.1"/>
    </source>
</evidence>
<gene>
    <name evidence="1" type="ORF">ARMSODRAFT_978153</name>
</gene>
<dbReference type="AlphaFoldDB" id="A0A2H3BF79"/>
<evidence type="ECO:0000313" key="2">
    <source>
        <dbReference type="Proteomes" id="UP000218334"/>
    </source>
</evidence>
<sequence length="191" mass="20861">MGAAVYPSAISLKPELGTIRISINLTQGHIAQAYQKGSILVLDFVTIHERMPSYQSSKIYPRQLRGGGLAFSTTALGSSVIEGIRGWCALVHCRSWQAAKDVLLQLLQARGHLRGITPSEVKGVGTKRGDSCWDTIVYLPAYSAGGLHIENLLLGLSTHMVQEHLGHTNFTSFAFSISQQLRGLLKQEGRY</sequence>